<dbReference type="RefSeq" id="WP_158407945.1">
    <property type="nucleotide sequence ID" value="NZ_CP009225.1"/>
</dbReference>
<evidence type="ECO:0000313" key="2">
    <source>
        <dbReference type="Proteomes" id="UP000033052"/>
    </source>
</evidence>
<protein>
    <submittedName>
        <fullName evidence="1">Uncharacterized protein</fullName>
    </submittedName>
</protein>
<proteinExistence type="predicted"/>
<sequence length="52" mass="6307">MLNIILKILQNEIEFYKNKNNDYWSEDKNKGFKQGLEYCRDIVLKMKEGSTY</sequence>
<dbReference type="AlphaFoldDB" id="A0A7U4LNJ6"/>
<evidence type="ECO:0000313" key="1">
    <source>
        <dbReference type="EMBL" id="AKC63155.1"/>
    </source>
</evidence>
<reference evidence="1 2" key="1">
    <citation type="journal article" date="2015" name="PLoS ONE">
        <title>A universal mariner transposon system for forward genetic studies in the genus clostridium.</title>
        <authorList>
            <person name="Zhang Y."/>
            <person name="Grosse-Honebrink A."/>
            <person name="Minton N.P."/>
        </authorList>
    </citation>
    <scope>NUCLEOTIDE SEQUENCE [LARGE SCALE GENOMIC DNA]</scope>
    <source>
        <strain evidence="1 2">NCIMB 10696</strain>
    </source>
</reference>
<dbReference type="GeneID" id="92940517"/>
<gene>
    <name evidence="1" type="ORF">CLSPO_c24350</name>
</gene>
<name>A0A7U4LNJ6_CLOSG</name>
<accession>A0A7U4LNJ6</accession>
<dbReference type="KEGG" id="cld:CLSPO_c24350"/>
<dbReference type="Proteomes" id="UP000033052">
    <property type="component" value="Chromosome"/>
</dbReference>
<dbReference type="EMBL" id="CP009225">
    <property type="protein sequence ID" value="AKC63155.1"/>
    <property type="molecule type" value="Genomic_DNA"/>
</dbReference>
<organism evidence="1 2">
    <name type="scientific">Clostridium sporogenes</name>
    <dbReference type="NCBI Taxonomy" id="1509"/>
    <lineage>
        <taxon>Bacteria</taxon>
        <taxon>Bacillati</taxon>
        <taxon>Bacillota</taxon>
        <taxon>Clostridia</taxon>
        <taxon>Eubacteriales</taxon>
        <taxon>Clostridiaceae</taxon>
        <taxon>Clostridium</taxon>
    </lineage>
</organism>